<gene>
    <name evidence="2" type="ORF">L873DRAFT_1800050</name>
</gene>
<feature type="compositionally biased region" description="Pro residues" evidence="1">
    <location>
        <begin position="13"/>
        <end position="24"/>
    </location>
</feature>
<proteinExistence type="predicted"/>
<keyword evidence="3" id="KW-1185">Reference proteome</keyword>
<evidence type="ECO:0000313" key="3">
    <source>
        <dbReference type="Proteomes" id="UP000276215"/>
    </source>
</evidence>
<feature type="compositionally biased region" description="Low complexity" evidence="1">
    <location>
        <begin position="25"/>
        <end position="36"/>
    </location>
</feature>
<sequence>MPNKPPGWRDPRPPPLPIPGPRQPTQPQTIPQKTPGSLLMDLFRTLLEKMHILHRLPGLQAPEPAQIIYDAPSYSYGPESDSESDMESDEIAWAEYVGDDDAVRKWIGRRKVGEE</sequence>
<dbReference type="AlphaFoldDB" id="A0A3N4K3F2"/>
<dbReference type="EMBL" id="ML120360">
    <property type="protein sequence ID" value="RPB04038.1"/>
    <property type="molecule type" value="Genomic_DNA"/>
</dbReference>
<evidence type="ECO:0000256" key="1">
    <source>
        <dbReference type="SAM" id="MobiDB-lite"/>
    </source>
</evidence>
<protein>
    <submittedName>
        <fullName evidence="2">Uncharacterized protein</fullName>
    </submittedName>
</protein>
<organism evidence="2 3">
    <name type="scientific">Choiromyces venosus 120613-1</name>
    <dbReference type="NCBI Taxonomy" id="1336337"/>
    <lineage>
        <taxon>Eukaryota</taxon>
        <taxon>Fungi</taxon>
        <taxon>Dikarya</taxon>
        <taxon>Ascomycota</taxon>
        <taxon>Pezizomycotina</taxon>
        <taxon>Pezizomycetes</taxon>
        <taxon>Pezizales</taxon>
        <taxon>Tuberaceae</taxon>
        <taxon>Choiromyces</taxon>
    </lineage>
</organism>
<dbReference type="Proteomes" id="UP000276215">
    <property type="component" value="Unassembled WGS sequence"/>
</dbReference>
<reference evidence="2 3" key="1">
    <citation type="journal article" date="2018" name="Nat. Ecol. Evol.">
        <title>Pezizomycetes genomes reveal the molecular basis of ectomycorrhizal truffle lifestyle.</title>
        <authorList>
            <person name="Murat C."/>
            <person name="Payen T."/>
            <person name="Noel B."/>
            <person name="Kuo A."/>
            <person name="Morin E."/>
            <person name="Chen J."/>
            <person name="Kohler A."/>
            <person name="Krizsan K."/>
            <person name="Balestrini R."/>
            <person name="Da Silva C."/>
            <person name="Montanini B."/>
            <person name="Hainaut M."/>
            <person name="Levati E."/>
            <person name="Barry K.W."/>
            <person name="Belfiori B."/>
            <person name="Cichocki N."/>
            <person name="Clum A."/>
            <person name="Dockter R.B."/>
            <person name="Fauchery L."/>
            <person name="Guy J."/>
            <person name="Iotti M."/>
            <person name="Le Tacon F."/>
            <person name="Lindquist E.A."/>
            <person name="Lipzen A."/>
            <person name="Malagnac F."/>
            <person name="Mello A."/>
            <person name="Molinier V."/>
            <person name="Miyauchi S."/>
            <person name="Poulain J."/>
            <person name="Riccioni C."/>
            <person name="Rubini A."/>
            <person name="Sitrit Y."/>
            <person name="Splivallo R."/>
            <person name="Traeger S."/>
            <person name="Wang M."/>
            <person name="Zifcakova L."/>
            <person name="Wipf D."/>
            <person name="Zambonelli A."/>
            <person name="Paolocci F."/>
            <person name="Nowrousian M."/>
            <person name="Ottonello S."/>
            <person name="Baldrian P."/>
            <person name="Spatafora J.W."/>
            <person name="Henrissat B."/>
            <person name="Nagy L.G."/>
            <person name="Aury J.M."/>
            <person name="Wincker P."/>
            <person name="Grigoriev I.V."/>
            <person name="Bonfante P."/>
            <person name="Martin F.M."/>
        </authorList>
    </citation>
    <scope>NUCLEOTIDE SEQUENCE [LARGE SCALE GENOMIC DNA]</scope>
    <source>
        <strain evidence="2 3">120613-1</strain>
    </source>
</reference>
<evidence type="ECO:0000313" key="2">
    <source>
        <dbReference type="EMBL" id="RPB04038.1"/>
    </source>
</evidence>
<feature type="region of interest" description="Disordered" evidence="1">
    <location>
        <begin position="1"/>
        <end position="36"/>
    </location>
</feature>
<accession>A0A3N4K3F2</accession>
<name>A0A3N4K3F2_9PEZI</name>